<dbReference type="AlphaFoldDB" id="A0A927IJ10"/>
<evidence type="ECO:0000256" key="1">
    <source>
        <dbReference type="SAM" id="SignalP"/>
    </source>
</evidence>
<dbReference type="Pfam" id="PF16036">
    <property type="entry name" value="Chalcone_3"/>
    <property type="match status" value="1"/>
</dbReference>
<dbReference type="GO" id="GO:0016853">
    <property type="term" value="F:isomerase activity"/>
    <property type="evidence" value="ECO:0007669"/>
    <property type="project" value="UniProtKB-KW"/>
</dbReference>
<comment type="caution">
    <text evidence="3">The sequence shown here is derived from an EMBL/GenBank/DDBJ whole genome shotgun (WGS) entry which is preliminary data.</text>
</comment>
<evidence type="ECO:0000313" key="4">
    <source>
        <dbReference type="Proteomes" id="UP000647424"/>
    </source>
</evidence>
<dbReference type="InterPro" id="IPR016087">
    <property type="entry name" value="Chalcone_isomerase"/>
</dbReference>
<evidence type="ECO:0000313" key="3">
    <source>
        <dbReference type="EMBL" id="MBD8050194.1"/>
    </source>
</evidence>
<keyword evidence="4" id="KW-1185">Reference proteome</keyword>
<dbReference type="EMBL" id="JACYFT010000001">
    <property type="protein sequence ID" value="MBD8050194.1"/>
    <property type="molecule type" value="Genomic_DNA"/>
</dbReference>
<feature type="signal peptide" evidence="1">
    <location>
        <begin position="1"/>
        <end position="21"/>
    </location>
</feature>
<dbReference type="Proteomes" id="UP000647424">
    <property type="component" value="Unassembled WGS sequence"/>
</dbReference>
<protein>
    <submittedName>
        <fullName evidence="3">Chalcone isomerase family protein</fullName>
    </submittedName>
</protein>
<evidence type="ECO:0000259" key="2">
    <source>
        <dbReference type="Pfam" id="PF16036"/>
    </source>
</evidence>
<dbReference type="InterPro" id="IPR016088">
    <property type="entry name" value="Chalcone_isomerase_3-sand"/>
</dbReference>
<feature type="chain" id="PRO_5037919624" evidence="1">
    <location>
        <begin position="22"/>
        <end position="179"/>
    </location>
</feature>
<keyword evidence="3" id="KW-0413">Isomerase</keyword>
<sequence>MRCAHIAVGWAWALAALLGHAQDARLELSGVPGVQPQTVNRFAVWGFEVYDARLWTTPDFEVKHYARHTFALELQYLRKLQGQAIAERSIDEMRRIGQLSQAKAQEWLQAMRQMFPDVAQGDRITGVHLPGQGAEFWVNGRRAGQVADPQFARLFFGIWLDERSSEPQLRTRLIKGLKP</sequence>
<reference evidence="3" key="1">
    <citation type="submission" date="2020-09" db="EMBL/GenBank/DDBJ databases">
        <title>Genome seq and assembly of Limnohabitants sp.</title>
        <authorList>
            <person name="Chhetri G."/>
        </authorList>
    </citation>
    <scope>NUCLEOTIDE SEQUENCE</scope>
    <source>
        <strain evidence="3">JUR4</strain>
    </source>
</reference>
<keyword evidence="1" id="KW-0732">Signal</keyword>
<dbReference type="RefSeq" id="WP_191818607.1">
    <property type="nucleotide sequence ID" value="NZ_JACYFT010000001.1"/>
</dbReference>
<organism evidence="3 4">
    <name type="scientific">Limnohabitans radicicola</name>
    <dbReference type="NCBI Taxonomy" id="2771427"/>
    <lineage>
        <taxon>Bacteria</taxon>
        <taxon>Pseudomonadati</taxon>
        <taxon>Pseudomonadota</taxon>
        <taxon>Betaproteobacteria</taxon>
        <taxon>Burkholderiales</taxon>
        <taxon>Comamonadaceae</taxon>
        <taxon>Limnohabitans</taxon>
    </lineage>
</organism>
<dbReference type="Gene3D" id="3.50.70.10">
    <property type="match status" value="1"/>
</dbReference>
<proteinExistence type="predicted"/>
<accession>A0A927IJ10</accession>
<name>A0A927IJ10_9BURK</name>
<gene>
    <name evidence="3" type="ORF">IC609_06535</name>
</gene>
<feature type="domain" description="Chalcone isomerase" evidence="2">
    <location>
        <begin position="46"/>
        <end position="173"/>
    </location>
</feature>